<dbReference type="InterPro" id="IPR015422">
    <property type="entry name" value="PyrdxlP-dep_Trfase_small"/>
</dbReference>
<evidence type="ECO:0000256" key="5">
    <source>
        <dbReference type="ARBA" id="ARBA00022576"/>
    </source>
</evidence>
<dbReference type="PANTHER" id="PTHR43144">
    <property type="entry name" value="AMINOTRANSFERASE"/>
    <property type="match status" value="1"/>
</dbReference>
<feature type="binding site" evidence="9">
    <location>
        <position position="72"/>
    </location>
    <ligand>
        <name>pyridoxal 5'-phosphate</name>
        <dbReference type="ChEBI" id="CHEBI:597326"/>
    </ligand>
</feature>
<feature type="binding site" evidence="9">
    <location>
        <position position="218"/>
    </location>
    <ligand>
        <name>pyridoxal 5'-phosphate</name>
        <dbReference type="ChEBI" id="CHEBI:597326"/>
    </ligand>
</feature>
<dbReference type="Pfam" id="PF00155">
    <property type="entry name" value="Aminotran_1_2"/>
    <property type="match status" value="1"/>
</dbReference>
<dbReference type="GO" id="GO:0010285">
    <property type="term" value="F:L,L-diaminopimelate aminotransferase activity"/>
    <property type="evidence" value="ECO:0007669"/>
    <property type="project" value="UniProtKB-UniRule"/>
</dbReference>
<feature type="binding site" evidence="9">
    <location>
        <position position="257"/>
    </location>
    <ligand>
        <name>pyridoxal 5'-phosphate</name>
        <dbReference type="ChEBI" id="CHEBI:597326"/>
    </ligand>
</feature>
<reference evidence="11 12" key="1">
    <citation type="submission" date="2020-11" db="EMBL/GenBank/DDBJ databases">
        <title>Treponema Peruensis nv. sp., first commensal Treponema isolated from human feces.</title>
        <authorList>
            <person name="Belkhou C."/>
            <person name="Raes J."/>
        </authorList>
    </citation>
    <scope>NUCLEOTIDE SEQUENCE [LARGE SCALE GENOMIC DNA]</scope>
    <source>
        <strain evidence="11 12">RCC2812</strain>
    </source>
</reference>
<name>A0A7T3RC45_9SPIR</name>
<feature type="modified residue" description="N6-(pyridoxal phosphate)lysine" evidence="9">
    <location>
        <position position="249"/>
    </location>
</feature>
<comment type="subunit">
    <text evidence="9">Homodimer.</text>
</comment>
<feature type="binding site" evidence="9">
    <location>
        <position position="107"/>
    </location>
    <ligand>
        <name>substrate</name>
    </ligand>
</feature>
<comment type="similarity">
    <text evidence="9">Belongs to the class-I pyridoxal-phosphate-dependent aminotransferase family. LL-diaminopimelate aminotransferase subfamily.</text>
</comment>
<keyword evidence="12" id="KW-1185">Reference proteome</keyword>
<accession>A0A7T3RC45</accession>
<evidence type="ECO:0000313" key="12">
    <source>
        <dbReference type="Proteomes" id="UP000595224"/>
    </source>
</evidence>
<dbReference type="EMBL" id="CP064936">
    <property type="protein sequence ID" value="QQA00352.1"/>
    <property type="molecule type" value="Genomic_DNA"/>
</dbReference>
<comment type="catalytic activity">
    <reaction evidence="8 9">
        <text>(2S,6S)-2,6-diaminopimelate + 2-oxoglutarate = (S)-2,3,4,5-tetrahydrodipicolinate + L-glutamate + H2O + H(+)</text>
        <dbReference type="Rhea" id="RHEA:23988"/>
        <dbReference type="ChEBI" id="CHEBI:15377"/>
        <dbReference type="ChEBI" id="CHEBI:15378"/>
        <dbReference type="ChEBI" id="CHEBI:16810"/>
        <dbReference type="ChEBI" id="CHEBI:16845"/>
        <dbReference type="ChEBI" id="CHEBI:29985"/>
        <dbReference type="ChEBI" id="CHEBI:57609"/>
        <dbReference type="EC" id="2.6.1.83"/>
    </reaction>
</comment>
<feature type="domain" description="Aminotransferase class I/classII large" evidence="10">
    <location>
        <begin position="35"/>
        <end position="405"/>
    </location>
</feature>
<dbReference type="AlphaFoldDB" id="A0A7T3RC45"/>
<dbReference type="SUPFAM" id="SSF53383">
    <property type="entry name" value="PLP-dependent transferases"/>
    <property type="match status" value="1"/>
</dbReference>
<evidence type="ECO:0000256" key="4">
    <source>
        <dbReference type="ARBA" id="ARBA00018052"/>
    </source>
</evidence>
<dbReference type="InterPro" id="IPR004839">
    <property type="entry name" value="Aminotransferase_I/II_large"/>
</dbReference>
<feature type="binding site" evidence="9">
    <location>
        <position position="130"/>
    </location>
    <ligand>
        <name>pyridoxal 5'-phosphate</name>
        <dbReference type="ChEBI" id="CHEBI:597326"/>
    </ligand>
</feature>
<feature type="binding site" evidence="9">
    <location>
        <position position="288"/>
    </location>
    <ligand>
        <name>substrate</name>
    </ligand>
</feature>
<proteinExistence type="inferred from homology"/>
<dbReference type="FunFam" id="3.40.640.10:FF:000099">
    <property type="entry name" value="LL-diaminopimelate aminotransferase, chloroplastic"/>
    <property type="match status" value="1"/>
</dbReference>
<feature type="binding site" evidence="9">
    <location>
        <position position="15"/>
    </location>
    <ligand>
        <name>substrate</name>
    </ligand>
</feature>
<dbReference type="GO" id="GO:0033362">
    <property type="term" value="P:lysine biosynthetic process via diaminopimelate, diaminopimelate-aminotransferase pathway"/>
    <property type="evidence" value="ECO:0007669"/>
    <property type="project" value="UniProtKB-UniRule"/>
</dbReference>
<evidence type="ECO:0000256" key="1">
    <source>
        <dbReference type="ARBA" id="ARBA00001933"/>
    </source>
</evidence>
<feature type="binding site" evidence="9">
    <location>
        <position position="42"/>
    </location>
    <ligand>
        <name>substrate</name>
    </ligand>
</feature>
<comment type="cofactor">
    <cofactor evidence="1 9">
        <name>pyridoxal 5'-phosphate</name>
        <dbReference type="ChEBI" id="CHEBI:597326"/>
    </cofactor>
</comment>
<dbReference type="Gene3D" id="3.40.640.10">
    <property type="entry name" value="Type I PLP-dependent aspartate aminotransferase-like (Major domain)"/>
    <property type="match status" value="1"/>
</dbReference>
<comment type="pathway">
    <text evidence="2 9">Amino-acid biosynthesis; L-lysine biosynthesis via DAP pathway; LL-2,6-diaminopimelate from (S)-tetrahydrodipicolinate (aminotransferase route): step 1/1.</text>
</comment>
<feature type="binding site" evidence="9">
    <location>
        <position position="288"/>
    </location>
    <ligand>
        <name>pyridoxal 5'-phosphate</name>
        <dbReference type="ChEBI" id="CHEBI:597326"/>
    </ligand>
</feature>
<organism evidence="11 12">
    <name type="scientific">Treponema peruense</name>
    <dbReference type="NCBI Taxonomy" id="2787628"/>
    <lineage>
        <taxon>Bacteria</taxon>
        <taxon>Pseudomonadati</taxon>
        <taxon>Spirochaetota</taxon>
        <taxon>Spirochaetia</taxon>
        <taxon>Spirochaetales</taxon>
        <taxon>Treponemataceae</taxon>
        <taxon>Treponema</taxon>
    </lineage>
</organism>
<dbReference type="HAMAP" id="MF_01642">
    <property type="entry name" value="DapL_aminotrans_1"/>
    <property type="match status" value="1"/>
</dbReference>
<dbReference type="InterPro" id="IPR015424">
    <property type="entry name" value="PyrdxlP-dep_Trfase"/>
</dbReference>
<dbReference type="NCBIfam" id="TIGR03542">
    <property type="entry name" value="DAPAT_plant"/>
    <property type="match status" value="1"/>
</dbReference>
<evidence type="ECO:0000256" key="7">
    <source>
        <dbReference type="ARBA" id="ARBA00022898"/>
    </source>
</evidence>
<evidence type="ECO:0000256" key="2">
    <source>
        <dbReference type="ARBA" id="ARBA00004982"/>
    </source>
</evidence>
<evidence type="ECO:0000256" key="6">
    <source>
        <dbReference type="ARBA" id="ARBA00022679"/>
    </source>
</evidence>
<evidence type="ECO:0000256" key="9">
    <source>
        <dbReference type="HAMAP-Rule" id="MF_01642"/>
    </source>
</evidence>
<dbReference type="InterPro" id="IPR015421">
    <property type="entry name" value="PyrdxlP-dep_Trfase_major"/>
</dbReference>
<feature type="binding site" evidence="9">
    <location>
        <position position="187"/>
    </location>
    <ligand>
        <name>pyridoxal 5'-phosphate</name>
        <dbReference type="ChEBI" id="CHEBI:597326"/>
    </ligand>
</feature>
<dbReference type="CDD" id="cd00609">
    <property type="entry name" value="AAT_like"/>
    <property type="match status" value="1"/>
</dbReference>
<feature type="binding site" evidence="9">
    <location>
        <begin position="246"/>
        <end position="248"/>
    </location>
    <ligand>
        <name>pyridoxal 5'-phosphate</name>
        <dbReference type="ChEBI" id="CHEBI:597326"/>
    </ligand>
</feature>
<dbReference type="RefSeq" id="WP_177527545.1">
    <property type="nucleotide sequence ID" value="NZ_CBCSHE010000001.1"/>
</dbReference>
<feature type="binding site" evidence="9">
    <location>
        <position position="388"/>
    </location>
    <ligand>
        <name>substrate</name>
    </ligand>
</feature>
<keyword evidence="7 9" id="KW-0663">Pyridoxal phosphate</keyword>
<dbReference type="UniPathway" id="UPA00034">
    <property type="reaction ID" value="UER00466"/>
</dbReference>
<evidence type="ECO:0000259" key="10">
    <source>
        <dbReference type="Pfam" id="PF00155"/>
    </source>
</evidence>
<feature type="binding site" evidence="9">
    <location>
        <position position="187"/>
    </location>
    <ligand>
        <name>substrate</name>
    </ligand>
</feature>
<dbReference type="KEGG" id="tper:IWA51_08715"/>
<dbReference type="EC" id="2.6.1.83" evidence="3 9"/>
<dbReference type="GO" id="GO:0030170">
    <property type="term" value="F:pyridoxal phosphate binding"/>
    <property type="evidence" value="ECO:0007669"/>
    <property type="project" value="UniProtKB-UniRule"/>
</dbReference>
<comment type="function">
    <text evidence="9">Involved in the synthesis of meso-diaminopimelate (m-DAP or DL-DAP), required for both lysine and peptidoglycan biosynthesis. Catalyzes the direct conversion of tetrahydrodipicolinate to LL-diaminopimelate.</text>
</comment>
<feature type="binding site" evidence="9">
    <location>
        <begin position="106"/>
        <end position="107"/>
    </location>
    <ligand>
        <name>pyridoxal 5'-phosphate</name>
        <dbReference type="ChEBI" id="CHEBI:597326"/>
    </ligand>
</feature>
<keyword evidence="5 9" id="KW-0032">Aminotransferase</keyword>
<protein>
    <recommendedName>
        <fullName evidence="4 9">LL-diaminopimelate aminotransferase</fullName>
        <shortName evidence="9">DAP-AT</shortName>
        <shortName evidence="9">DAP-aminotransferase</shortName>
        <shortName evidence="9">LL-DAP-aminotransferase</shortName>
        <ecNumber evidence="3 9">2.6.1.83</ecNumber>
    </recommendedName>
</protein>
<evidence type="ECO:0000256" key="8">
    <source>
        <dbReference type="ARBA" id="ARBA00051934"/>
    </source>
</evidence>
<evidence type="ECO:0000256" key="3">
    <source>
        <dbReference type="ARBA" id="ARBA00013138"/>
    </source>
</evidence>
<dbReference type="Gene3D" id="3.90.1150.10">
    <property type="entry name" value="Aspartate Aminotransferase, domain 1"/>
    <property type="match status" value="1"/>
</dbReference>
<feature type="binding site" evidence="9">
    <location>
        <position position="130"/>
    </location>
    <ligand>
        <name>substrate</name>
    </ligand>
</feature>
<keyword evidence="6 9" id="KW-0808">Transferase</keyword>
<gene>
    <name evidence="9" type="primary">dapL</name>
    <name evidence="11" type="ORF">IWA51_08715</name>
</gene>
<evidence type="ECO:0000313" key="11">
    <source>
        <dbReference type="EMBL" id="QQA00352.1"/>
    </source>
</evidence>
<dbReference type="Proteomes" id="UP000595224">
    <property type="component" value="Chromosome"/>
</dbReference>
<dbReference type="InterPro" id="IPR019942">
    <property type="entry name" value="DapL/ALD1"/>
</dbReference>
<sequence length="410" mass="44927">MIKKNENYTNLAKGYLFPEIAKRRREFQAANPDAKIISLGIGNTTEPLTPHIVEAMKNFVEAMGTKEGYEGYQDDSAGMPKLRERISSAIYSGKILPSEVFVSDGAKCDLGRLQAMFGRGVKVAVQDPSYPVYVDGSVMAGAGGKHPVTDHGFDDITYMPCLPENDFFPDLSVVQKDSLIYICSPNNPTGAVASRENLSKLVEFAKANGCIILFDAAYSFFIQDKNLPKSIYEIEGAKDCAIEMQSFSKPAGFTGVRLGWCVVPENLKFEDGSRVCDAWARITNTAFNGASNIAQAGGYAALDETGLAEMNATIRYYLENAALIRSALESDNFKKMGVEVYSGGNAPYVWAKFTGKKSWDVFDEILRQCNVVVTPGAGFGPSGESFIRFSSFGHRENIQEACERLKSFNM</sequence>